<keyword evidence="3" id="KW-0597">Phosphoprotein</keyword>
<dbReference type="STRING" id="111780.Sta7437_1716"/>
<dbReference type="HOGENOM" id="CLU_027856_0_0_3"/>
<dbReference type="KEGG" id="scs:Sta7437_1716"/>
<dbReference type="EMBL" id="CP003653">
    <property type="protein sequence ID" value="AFZ35278.1"/>
    <property type="molecule type" value="Genomic_DNA"/>
</dbReference>
<dbReference type="InterPro" id="IPR011006">
    <property type="entry name" value="CheY-like_superfamily"/>
</dbReference>
<keyword evidence="7" id="KW-1185">Reference proteome</keyword>
<dbReference type="CDD" id="cd17535">
    <property type="entry name" value="REC_NarL-like"/>
    <property type="match status" value="1"/>
</dbReference>
<evidence type="ECO:0000256" key="3">
    <source>
        <dbReference type="PROSITE-ProRule" id="PRU00169"/>
    </source>
</evidence>
<comment type="subcellular location">
    <subcellularLocation>
        <location evidence="1">Cell envelope</location>
    </subcellularLocation>
</comment>
<proteinExistence type="predicted"/>
<feature type="coiled-coil region" evidence="4">
    <location>
        <begin position="383"/>
        <end position="481"/>
    </location>
</feature>
<dbReference type="SUPFAM" id="SSF52172">
    <property type="entry name" value="CheY-like"/>
    <property type="match status" value="1"/>
</dbReference>
<sequence length="606" mass="67243">MIKILIVDDQKFVRARLECLVNSISDFKLIGLANNGLDAIAFAKELHPDIVLLDLEMPQLNGLVTTKLIAEECPETKILVLSSHDEDKYVTESMSAGATGYLLKGSSDEEIEQAIRFVNKGFTHMGAGLFEKLLPVVKKSTVDSLEHKQNNLDSHSQVLLQRKAKLTSTSLTKEEIVLTSPNPIAIESQPWTTQNSLKQTLAWLIVALSLTTGIYVMRQWLRKPLPVLSYEEQSATIAQTQFTGKVKPAKTFKIAAINPGVVDQISVQVGEKVEVGQTLLTLKNLAAENEQKQIIQEQQSTKQQQQAVFQQQQIAQQQIFDLEQKINRLKYDLAPLRAKIAEANLQVSLAQSQAEKLPLRQRQDSVPRTKAVYERAKARFNRLDTLNQQGAISQEQLEQAQVELEIAKADYDTAIAAANANTKLEQSQTELSQLQEKLAIQEQQDAIAQLEKQKQKAQLEYQQATEKLELLKQQAAQLNQYQIPQINQVITATEAGIITEIPVTIGDQIYGGNAVIGLARLEQLKIEVAVNSRLINVLSPNQPAVIQIGSGVTAQKFEGKIATVNPLPTEKLDYLVEIEFANPTNSLIISQLAQVQFLPQTVMGGK</sequence>
<dbReference type="AlphaFoldDB" id="K9XRX7"/>
<dbReference type="PANTHER" id="PTHR32347">
    <property type="entry name" value="EFFLUX SYSTEM COMPONENT YKNX-RELATED"/>
    <property type="match status" value="1"/>
</dbReference>
<dbReference type="InterPro" id="IPR001789">
    <property type="entry name" value="Sig_transdc_resp-reg_receiver"/>
</dbReference>
<evidence type="ECO:0000256" key="2">
    <source>
        <dbReference type="ARBA" id="ARBA00023054"/>
    </source>
</evidence>
<dbReference type="Gene3D" id="2.40.30.170">
    <property type="match status" value="1"/>
</dbReference>
<dbReference type="Gene3D" id="3.40.50.2300">
    <property type="match status" value="1"/>
</dbReference>
<evidence type="ECO:0000256" key="1">
    <source>
        <dbReference type="ARBA" id="ARBA00004196"/>
    </source>
</evidence>
<dbReference type="PROSITE" id="PS50110">
    <property type="entry name" value="RESPONSE_REGULATORY"/>
    <property type="match status" value="1"/>
</dbReference>
<protein>
    <submittedName>
        <fullName evidence="6">Response regulator receiver protein</fullName>
    </submittedName>
</protein>
<dbReference type="OrthoDB" id="503825at2"/>
<dbReference type="Proteomes" id="UP000010473">
    <property type="component" value="Chromosome"/>
</dbReference>
<evidence type="ECO:0000259" key="5">
    <source>
        <dbReference type="PROSITE" id="PS50110"/>
    </source>
</evidence>
<name>K9XRX7_STAC7</name>
<evidence type="ECO:0000256" key="4">
    <source>
        <dbReference type="SAM" id="Coils"/>
    </source>
</evidence>
<organism evidence="6 7">
    <name type="scientific">Stanieria cyanosphaera (strain ATCC 29371 / PCC 7437)</name>
    <dbReference type="NCBI Taxonomy" id="111780"/>
    <lineage>
        <taxon>Bacteria</taxon>
        <taxon>Bacillati</taxon>
        <taxon>Cyanobacteriota</taxon>
        <taxon>Cyanophyceae</taxon>
        <taxon>Pleurocapsales</taxon>
        <taxon>Dermocarpellaceae</taxon>
        <taxon>Stanieria</taxon>
    </lineage>
</organism>
<dbReference type="eggNOG" id="COG2197">
    <property type="taxonomic scope" value="Bacteria"/>
</dbReference>
<dbReference type="SMART" id="SM00448">
    <property type="entry name" value="REC"/>
    <property type="match status" value="1"/>
</dbReference>
<dbReference type="GO" id="GO:0000160">
    <property type="term" value="P:phosphorelay signal transduction system"/>
    <property type="evidence" value="ECO:0007669"/>
    <property type="project" value="InterPro"/>
</dbReference>
<evidence type="ECO:0000313" key="7">
    <source>
        <dbReference type="Proteomes" id="UP000010473"/>
    </source>
</evidence>
<dbReference type="InterPro" id="IPR050465">
    <property type="entry name" value="UPF0194_transport"/>
</dbReference>
<accession>K9XRX7</accession>
<feature type="domain" description="Response regulatory" evidence="5">
    <location>
        <begin position="3"/>
        <end position="119"/>
    </location>
</feature>
<dbReference type="InterPro" id="IPR058245">
    <property type="entry name" value="NreC/VraR/RcsB-like_REC"/>
</dbReference>
<dbReference type="RefSeq" id="WP_015192949.1">
    <property type="nucleotide sequence ID" value="NC_019748.1"/>
</dbReference>
<dbReference type="PANTHER" id="PTHR32347:SF23">
    <property type="entry name" value="BLL5650 PROTEIN"/>
    <property type="match status" value="1"/>
</dbReference>
<dbReference type="Pfam" id="PF00072">
    <property type="entry name" value="Response_reg"/>
    <property type="match status" value="1"/>
</dbReference>
<dbReference type="eggNOG" id="COG0845">
    <property type="taxonomic scope" value="Bacteria"/>
</dbReference>
<reference evidence="7" key="1">
    <citation type="journal article" date="2013" name="Proc. Natl. Acad. Sci. U.S.A.">
        <title>Improving the coverage of the cyanobacterial phylum using diversity-driven genome sequencing.</title>
        <authorList>
            <person name="Shih P.M."/>
            <person name="Wu D."/>
            <person name="Latifi A."/>
            <person name="Axen S.D."/>
            <person name="Fewer D.P."/>
            <person name="Talla E."/>
            <person name="Calteau A."/>
            <person name="Cai F."/>
            <person name="Tandeau de Marsac N."/>
            <person name="Rippka R."/>
            <person name="Herdman M."/>
            <person name="Sivonen K."/>
            <person name="Coursin T."/>
            <person name="Laurent T."/>
            <person name="Goodwin L."/>
            <person name="Nolan M."/>
            <person name="Davenport K.W."/>
            <person name="Han C.S."/>
            <person name="Rubin E.M."/>
            <person name="Eisen J.A."/>
            <person name="Woyke T."/>
            <person name="Gugger M."/>
            <person name="Kerfeld C.A."/>
        </authorList>
    </citation>
    <scope>NUCLEOTIDE SEQUENCE [LARGE SCALE GENOMIC DNA]</scope>
    <source>
        <strain evidence="7">ATCC 29371 / PCC 7437</strain>
    </source>
</reference>
<gene>
    <name evidence="6" type="ordered locus">Sta7437_1716</name>
</gene>
<keyword evidence="2 4" id="KW-0175">Coiled coil</keyword>
<dbReference type="GO" id="GO:0030313">
    <property type="term" value="C:cell envelope"/>
    <property type="evidence" value="ECO:0007669"/>
    <property type="project" value="UniProtKB-SubCell"/>
</dbReference>
<evidence type="ECO:0000313" key="6">
    <source>
        <dbReference type="EMBL" id="AFZ35278.1"/>
    </source>
</evidence>
<feature type="modified residue" description="4-aspartylphosphate" evidence="3">
    <location>
        <position position="54"/>
    </location>
</feature>